<protein>
    <recommendedName>
        <fullName evidence="3">histidine kinase</fullName>
        <ecNumber evidence="3">2.7.13.3</ecNumber>
    </recommendedName>
</protein>
<comment type="subcellular location">
    <subcellularLocation>
        <location evidence="2">Cell membrane</location>
        <topology evidence="2">Multi-pass membrane protein</topology>
    </subcellularLocation>
</comment>
<keyword evidence="9 15" id="KW-0418">Kinase</keyword>
<dbReference type="Gene3D" id="3.30.565.10">
    <property type="entry name" value="Histidine kinase-like ATPase, C-terminal domain"/>
    <property type="match status" value="1"/>
</dbReference>
<evidence type="ECO:0000256" key="4">
    <source>
        <dbReference type="ARBA" id="ARBA00022475"/>
    </source>
</evidence>
<dbReference type="GO" id="GO:0004673">
    <property type="term" value="F:protein histidine kinase activity"/>
    <property type="evidence" value="ECO:0007669"/>
    <property type="project" value="UniProtKB-EC"/>
</dbReference>
<keyword evidence="6" id="KW-0808">Transferase</keyword>
<evidence type="ECO:0000256" key="8">
    <source>
        <dbReference type="ARBA" id="ARBA00022741"/>
    </source>
</evidence>
<dbReference type="GO" id="GO:0005886">
    <property type="term" value="C:plasma membrane"/>
    <property type="evidence" value="ECO:0007669"/>
    <property type="project" value="UniProtKB-SubCell"/>
</dbReference>
<evidence type="ECO:0000256" key="12">
    <source>
        <dbReference type="ARBA" id="ARBA00023136"/>
    </source>
</evidence>
<dbReference type="eggNOG" id="COG3850">
    <property type="taxonomic scope" value="Bacteria"/>
</dbReference>
<dbReference type="AlphaFoldDB" id="B8HXU8"/>
<name>B8HXU8_CYAP4</name>
<dbReference type="SMART" id="SM00387">
    <property type="entry name" value="HATPase_c"/>
    <property type="match status" value="1"/>
</dbReference>
<keyword evidence="12 13" id="KW-0472">Membrane</keyword>
<dbReference type="InterPro" id="IPR011495">
    <property type="entry name" value="Sig_transdc_His_kin_sub2_dim/P"/>
</dbReference>
<evidence type="ECO:0000256" key="2">
    <source>
        <dbReference type="ARBA" id="ARBA00004651"/>
    </source>
</evidence>
<dbReference type="SUPFAM" id="SSF55874">
    <property type="entry name" value="ATPase domain of HSP90 chaperone/DNA topoisomerase II/histidine kinase"/>
    <property type="match status" value="1"/>
</dbReference>
<evidence type="ECO:0000256" key="10">
    <source>
        <dbReference type="ARBA" id="ARBA00022840"/>
    </source>
</evidence>
<dbReference type="Gene3D" id="3.30.450.20">
    <property type="entry name" value="PAS domain"/>
    <property type="match status" value="2"/>
</dbReference>
<evidence type="ECO:0000256" key="13">
    <source>
        <dbReference type="SAM" id="Phobius"/>
    </source>
</evidence>
<dbReference type="CDD" id="cd06225">
    <property type="entry name" value="HAMP"/>
    <property type="match status" value="1"/>
</dbReference>
<evidence type="ECO:0000256" key="7">
    <source>
        <dbReference type="ARBA" id="ARBA00022692"/>
    </source>
</evidence>
<dbReference type="Pfam" id="PF02743">
    <property type="entry name" value="dCache_1"/>
    <property type="match status" value="1"/>
</dbReference>
<dbReference type="InterPro" id="IPR036890">
    <property type="entry name" value="HATPase_C_sf"/>
</dbReference>
<dbReference type="SUPFAM" id="SSF158472">
    <property type="entry name" value="HAMP domain-like"/>
    <property type="match status" value="1"/>
</dbReference>
<dbReference type="KEGG" id="cyn:Cyan7425_1001"/>
<proteinExistence type="predicted"/>
<dbReference type="CDD" id="cd12913">
    <property type="entry name" value="PDC1_MCP_like"/>
    <property type="match status" value="1"/>
</dbReference>
<accession>B8HXU8</accession>
<dbReference type="InterPro" id="IPR003594">
    <property type="entry name" value="HATPase_dom"/>
</dbReference>
<dbReference type="InterPro" id="IPR003660">
    <property type="entry name" value="HAMP_dom"/>
</dbReference>
<feature type="transmembrane region" description="Helical" evidence="13">
    <location>
        <begin position="359"/>
        <end position="381"/>
    </location>
</feature>
<dbReference type="STRING" id="395961.Cyan7425_1001"/>
<keyword evidence="4" id="KW-1003">Cell membrane</keyword>
<evidence type="ECO:0000256" key="9">
    <source>
        <dbReference type="ARBA" id="ARBA00022777"/>
    </source>
</evidence>
<dbReference type="HOGENOM" id="CLU_000445_114_10_3"/>
<evidence type="ECO:0000256" key="1">
    <source>
        <dbReference type="ARBA" id="ARBA00000085"/>
    </source>
</evidence>
<feature type="transmembrane region" description="Helical" evidence="13">
    <location>
        <begin position="20"/>
        <end position="44"/>
    </location>
</feature>
<dbReference type="PANTHER" id="PTHR41523:SF8">
    <property type="entry name" value="ETHYLENE RESPONSE SENSOR PROTEIN"/>
    <property type="match status" value="1"/>
</dbReference>
<dbReference type="eggNOG" id="COG3920">
    <property type="taxonomic scope" value="Bacteria"/>
</dbReference>
<keyword evidence="7 13" id="KW-0812">Transmembrane</keyword>
<feature type="domain" description="HAMP" evidence="14">
    <location>
        <begin position="379"/>
        <end position="431"/>
    </location>
</feature>
<dbReference type="GO" id="GO:0007165">
    <property type="term" value="P:signal transduction"/>
    <property type="evidence" value="ECO:0007669"/>
    <property type="project" value="InterPro"/>
</dbReference>
<sequence length="674" mass="76243">MIAPLNPAKFVRQVGKYLPLRTVLVVPFVVQITLAVGLTGYLSYRNSQEAVNQLAARLRREISDRSSQHLDLYLSTPRNLSQSLVNGIEDGLFDERDFKQLGRFFWQQVQLYPVGYINYGLVSGDYIGAGYLVNPTNPEEVMIGERSPATGGIYIDYKTDAQGNRLRAIPDPTYNFQEEVWYTETIRAKRPLWSEIYVWQGNDVSNVVAIAANQPIYNQKRQVIGVVGIDLILSDISKFLRQLQIGSSGKILILERNGLLVASAGSEPAFKLVQGIPERLSIFQSSDPLIAGTASYLQARFGNLKQIGQAEQFQFALKDQQVFVEVMPWRDPWGLDWLVLVIMPESDFMEQIHANTRTTVLLCLLALMVAIMLGLATSRWITQPLMSLSQASQEIAQGNYGQQVEVQNFRELRILATVFNQMSQQLQTSHQQLAEYSRSLEAKVRERTQDLEWEIQERLKIEAQITNSLKEKTALLQEVHHRVKNNLQVISSLLRLQSQRVNDPQVKTTLEDSQNRVMAMALVHQNLYQSDDFAQVNLAVYIHSLATHLFSVFAIERSRIDLQIVVDEQVAIPLDKAVPCGLILNELMTNALKHGFQWGRRSGKIVVTINTSPSCLTLQVSNDGEPLPQDFNPESSRSMGLKLVKVLVEQLFATFKAEQQENAVFILTFNPRRP</sequence>
<evidence type="ECO:0000256" key="5">
    <source>
        <dbReference type="ARBA" id="ARBA00022553"/>
    </source>
</evidence>
<evidence type="ECO:0000256" key="11">
    <source>
        <dbReference type="ARBA" id="ARBA00022989"/>
    </source>
</evidence>
<dbReference type="EC" id="2.7.13.3" evidence="3"/>
<dbReference type="InterPro" id="IPR033479">
    <property type="entry name" value="dCache_1"/>
</dbReference>
<keyword evidence="8" id="KW-0547">Nucleotide-binding</keyword>
<dbReference type="EMBL" id="CP001344">
    <property type="protein sequence ID" value="ACL43387.1"/>
    <property type="molecule type" value="Genomic_DNA"/>
</dbReference>
<dbReference type="Gene3D" id="6.10.340.10">
    <property type="match status" value="1"/>
</dbReference>
<reference evidence="15" key="1">
    <citation type="submission" date="2009-01" db="EMBL/GenBank/DDBJ databases">
        <title>Complete sequence of chromosome Cyanothece sp. PCC 7425.</title>
        <authorList>
            <consortium name="US DOE Joint Genome Institute"/>
            <person name="Lucas S."/>
            <person name="Copeland A."/>
            <person name="Lapidus A."/>
            <person name="Glavina del Rio T."/>
            <person name="Dalin E."/>
            <person name="Tice H."/>
            <person name="Bruce D."/>
            <person name="Goodwin L."/>
            <person name="Pitluck S."/>
            <person name="Sims D."/>
            <person name="Meineke L."/>
            <person name="Brettin T."/>
            <person name="Detter J.C."/>
            <person name="Han C."/>
            <person name="Larimer F."/>
            <person name="Land M."/>
            <person name="Hauser L."/>
            <person name="Kyrpides N."/>
            <person name="Ovchinnikova G."/>
            <person name="Liberton M."/>
            <person name="Stoeckel J."/>
            <person name="Banerjee A."/>
            <person name="Singh A."/>
            <person name="Page L."/>
            <person name="Sato H."/>
            <person name="Zhao L."/>
            <person name="Sherman L."/>
            <person name="Pakrasi H."/>
            <person name="Richardson P."/>
        </authorList>
    </citation>
    <scope>NUCLEOTIDE SEQUENCE</scope>
    <source>
        <strain evidence="15">PCC 7425</strain>
    </source>
</reference>
<dbReference type="Pfam" id="PF00672">
    <property type="entry name" value="HAMP"/>
    <property type="match status" value="1"/>
</dbReference>
<dbReference type="Pfam" id="PF07568">
    <property type="entry name" value="HisKA_2"/>
    <property type="match status" value="1"/>
</dbReference>
<evidence type="ECO:0000313" key="15">
    <source>
        <dbReference type="EMBL" id="ACL43387.1"/>
    </source>
</evidence>
<dbReference type="PANTHER" id="PTHR41523">
    <property type="entry name" value="TWO-COMPONENT SYSTEM SENSOR PROTEIN"/>
    <property type="match status" value="1"/>
</dbReference>
<keyword evidence="11 13" id="KW-1133">Transmembrane helix</keyword>
<gene>
    <name evidence="15" type="ordered locus">Cyan7425_1001</name>
</gene>
<comment type="catalytic activity">
    <reaction evidence="1">
        <text>ATP + protein L-histidine = ADP + protein N-phospho-L-histidine.</text>
        <dbReference type="EC" id="2.7.13.3"/>
    </reaction>
</comment>
<dbReference type="OrthoDB" id="9772100at2"/>
<dbReference type="GO" id="GO:0005524">
    <property type="term" value="F:ATP binding"/>
    <property type="evidence" value="ECO:0007669"/>
    <property type="project" value="UniProtKB-KW"/>
</dbReference>
<evidence type="ECO:0000256" key="3">
    <source>
        <dbReference type="ARBA" id="ARBA00012438"/>
    </source>
</evidence>
<keyword evidence="5" id="KW-0597">Phosphoprotein</keyword>
<evidence type="ECO:0000256" key="6">
    <source>
        <dbReference type="ARBA" id="ARBA00022679"/>
    </source>
</evidence>
<evidence type="ECO:0000259" key="14">
    <source>
        <dbReference type="PROSITE" id="PS50885"/>
    </source>
</evidence>
<dbReference type="Pfam" id="PF02518">
    <property type="entry name" value="HATPase_c"/>
    <property type="match status" value="1"/>
</dbReference>
<dbReference type="SMART" id="SM00304">
    <property type="entry name" value="HAMP"/>
    <property type="match status" value="1"/>
</dbReference>
<dbReference type="PROSITE" id="PS50885">
    <property type="entry name" value="HAMP"/>
    <property type="match status" value="1"/>
</dbReference>
<keyword evidence="10" id="KW-0067">ATP-binding</keyword>
<organism evidence="15">
    <name type="scientific">Cyanothece sp. (strain PCC 7425 / ATCC 29141)</name>
    <dbReference type="NCBI Taxonomy" id="395961"/>
    <lineage>
        <taxon>Bacteria</taxon>
        <taxon>Bacillati</taxon>
        <taxon>Cyanobacteriota</taxon>
        <taxon>Cyanophyceae</taxon>
        <taxon>Gomontiellales</taxon>
        <taxon>Cyanothecaceae</taxon>
        <taxon>Cyanothece</taxon>
    </lineage>
</organism>